<protein>
    <submittedName>
        <fullName evidence="7">ABC transporter ATP-binding protein</fullName>
    </submittedName>
</protein>
<dbReference type="CDD" id="cd03220">
    <property type="entry name" value="ABC_KpsT_Wzt"/>
    <property type="match status" value="1"/>
</dbReference>
<dbReference type="GO" id="GO:0005524">
    <property type="term" value="F:ATP binding"/>
    <property type="evidence" value="ECO:0007669"/>
    <property type="project" value="UniProtKB-KW"/>
</dbReference>
<dbReference type="Gene3D" id="3.40.50.300">
    <property type="entry name" value="P-loop containing nucleotide triphosphate hydrolases"/>
    <property type="match status" value="1"/>
</dbReference>
<evidence type="ECO:0000256" key="5">
    <source>
        <dbReference type="SAM" id="MobiDB-lite"/>
    </source>
</evidence>
<dbReference type="PROSITE" id="PS50893">
    <property type="entry name" value="ABC_TRANSPORTER_2"/>
    <property type="match status" value="1"/>
</dbReference>
<dbReference type="AlphaFoldDB" id="A0A5J6V7H7"/>
<accession>A0A5J6V7H7</accession>
<dbReference type="PANTHER" id="PTHR46743">
    <property type="entry name" value="TEICHOIC ACIDS EXPORT ATP-BINDING PROTEIN TAGH"/>
    <property type="match status" value="1"/>
</dbReference>
<dbReference type="OrthoDB" id="9778870at2"/>
<name>A0A5J6V7H7_9MICO</name>
<dbReference type="KEGG" id="serw:FY030_16050"/>
<dbReference type="GO" id="GO:0016887">
    <property type="term" value="F:ATP hydrolysis activity"/>
    <property type="evidence" value="ECO:0007669"/>
    <property type="project" value="InterPro"/>
</dbReference>
<keyword evidence="3" id="KW-0547">Nucleotide-binding</keyword>
<dbReference type="InterPro" id="IPR003439">
    <property type="entry name" value="ABC_transporter-like_ATP-bd"/>
</dbReference>
<dbReference type="GO" id="GO:0140359">
    <property type="term" value="F:ABC-type transporter activity"/>
    <property type="evidence" value="ECO:0007669"/>
    <property type="project" value="InterPro"/>
</dbReference>
<feature type="region of interest" description="Disordered" evidence="5">
    <location>
        <begin position="1"/>
        <end position="21"/>
    </location>
</feature>
<evidence type="ECO:0000256" key="3">
    <source>
        <dbReference type="ARBA" id="ARBA00022741"/>
    </source>
</evidence>
<dbReference type="PANTHER" id="PTHR46743:SF2">
    <property type="entry name" value="TEICHOIC ACIDS EXPORT ATP-BINDING PROTEIN TAGH"/>
    <property type="match status" value="1"/>
</dbReference>
<dbReference type="SUPFAM" id="SSF52540">
    <property type="entry name" value="P-loop containing nucleoside triphosphate hydrolases"/>
    <property type="match status" value="1"/>
</dbReference>
<feature type="domain" description="ABC transporter" evidence="6">
    <location>
        <begin position="57"/>
        <end position="278"/>
    </location>
</feature>
<dbReference type="EMBL" id="CP044427">
    <property type="protein sequence ID" value="QFG70020.1"/>
    <property type="molecule type" value="Genomic_DNA"/>
</dbReference>
<dbReference type="InterPro" id="IPR003593">
    <property type="entry name" value="AAA+_ATPase"/>
</dbReference>
<dbReference type="InterPro" id="IPR050683">
    <property type="entry name" value="Bact_Polysacc_Export_ATP-bd"/>
</dbReference>
<keyword evidence="4 7" id="KW-0067">ATP-binding</keyword>
<evidence type="ECO:0000256" key="2">
    <source>
        <dbReference type="ARBA" id="ARBA00022448"/>
    </source>
</evidence>
<comment type="similarity">
    <text evidence="1">Belongs to the ABC transporter superfamily.</text>
</comment>
<evidence type="ECO:0000256" key="4">
    <source>
        <dbReference type="ARBA" id="ARBA00022840"/>
    </source>
</evidence>
<sequence length="317" mass="34605">MDGLEAAPAPPQLPPGSIVDQTRPPSVIASHVDITYRVFGTGSGPEVDPQDDAGIFRRLATRSRSGVGVREVHAVRDVSFVAYRGESIGLIGRNGSGKSTLLRSIAGLVPPTGGQIWIDGRAALLGVGAVLLPKMTGRQNIHIGCLAQGFTPAQVEEVIDEIVEFADIGPFIDLPMNTYSTGMAARLRFAISTAAVPEILVIDEALATGDSAFKDKAQERIETFQAQAGTVFMVSHSRSSIEKMCDRVLWIDEGRVLADGEPEPVFGLYNRKYGKHRQVWRQRFEEAKEIELNEGPEAATEFLDRWDRRARRGPQRS</sequence>
<dbReference type="RefSeq" id="WP_158062513.1">
    <property type="nucleotide sequence ID" value="NZ_CP044427.1"/>
</dbReference>
<dbReference type="Proteomes" id="UP000326546">
    <property type="component" value="Chromosome"/>
</dbReference>
<evidence type="ECO:0000259" key="6">
    <source>
        <dbReference type="PROSITE" id="PS50893"/>
    </source>
</evidence>
<reference evidence="7 8" key="1">
    <citation type="submission" date="2019-09" db="EMBL/GenBank/DDBJ databases">
        <title>Serinicoccus pratensis sp. nov., isolated from meadow soil.</title>
        <authorList>
            <person name="Zhang W."/>
        </authorList>
    </citation>
    <scope>NUCLEOTIDE SEQUENCE [LARGE SCALE GENOMIC DNA]</scope>
    <source>
        <strain evidence="7 8">W204</strain>
    </source>
</reference>
<gene>
    <name evidence="7" type="ORF">FY030_16050</name>
</gene>
<evidence type="ECO:0000313" key="7">
    <source>
        <dbReference type="EMBL" id="QFG70020.1"/>
    </source>
</evidence>
<dbReference type="SMART" id="SM00382">
    <property type="entry name" value="AAA"/>
    <property type="match status" value="1"/>
</dbReference>
<dbReference type="InterPro" id="IPR027417">
    <property type="entry name" value="P-loop_NTPase"/>
</dbReference>
<proteinExistence type="inferred from homology"/>
<dbReference type="Pfam" id="PF00005">
    <property type="entry name" value="ABC_tran"/>
    <property type="match status" value="1"/>
</dbReference>
<evidence type="ECO:0000256" key="1">
    <source>
        <dbReference type="ARBA" id="ARBA00005417"/>
    </source>
</evidence>
<evidence type="ECO:0000313" key="8">
    <source>
        <dbReference type="Proteomes" id="UP000326546"/>
    </source>
</evidence>
<dbReference type="GO" id="GO:0016020">
    <property type="term" value="C:membrane"/>
    <property type="evidence" value="ECO:0007669"/>
    <property type="project" value="InterPro"/>
</dbReference>
<organism evidence="7 8">
    <name type="scientific">Ornithinimicrobium pratense</name>
    <dbReference type="NCBI Taxonomy" id="2593973"/>
    <lineage>
        <taxon>Bacteria</taxon>
        <taxon>Bacillati</taxon>
        <taxon>Actinomycetota</taxon>
        <taxon>Actinomycetes</taxon>
        <taxon>Micrococcales</taxon>
        <taxon>Ornithinimicrobiaceae</taxon>
        <taxon>Ornithinimicrobium</taxon>
    </lineage>
</organism>
<keyword evidence="2" id="KW-0813">Transport</keyword>
<keyword evidence="8" id="KW-1185">Reference proteome</keyword>
<dbReference type="InterPro" id="IPR015860">
    <property type="entry name" value="ABC_transpr_TagH-like"/>
</dbReference>